<keyword evidence="2" id="KW-1185">Reference proteome</keyword>
<protein>
    <submittedName>
        <fullName evidence="1">T9SS type A sorting domain-containing protein</fullName>
    </submittedName>
</protein>
<proteinExistence type="predicted"/>
<comment type="caution">
    <text evidence="1">The sequence shown here is derived from an EMBL/GenBank/DDBJ whole genome shotgun (WGS) entry which is preliminary data.</text>
</comment>
<evidence type="ECO:0000313" key="1">
    <source>
        <dbReference type="EMBL" id="MBU2950896.1"/>
    </source>
</evidence>
<name>A0ACC5U9E3_9FLAO</name>
<sequence length="579" mass="64525">MNLKTPSVLIIAFIVGFLANLHAQPGYAGEWKKTRLYGHTYAPGGFTQEQYQWIVDHHEIFCFEKTHLRSVYGNPSHEVSSIDEAAYLKTLNPRIKPITIYSINTAYPLWNESTAKVLEDHPEWATTDDGSKYKWDLSIEDRNDWYVETMNNLVNNSELEGIFIDGVEGAYSTHGNEIKSMMSRMDGLSLMNGFNPKNATTWKTGPDFLEHSAGVFVDSWFRRELDTKEGAVTMIDACINIPEEKVLILFSGNNNDGIWGTDHTFSHAAYLIVANENTYYRWTGDGLWAPDGMMEYHEDFDKEMGEPLGDAVKSGYVYKRVFKYCTVTLDVENATSNIEWGQNNEEQPKPNYENVALNGTATQSTTDYNGDASLAIDNNNNGVYNDGSVSHTSAEDDAWWEVTLADAFAIGEITIYNRTDSRMDRLEDFTVQVLDSNGLVVFEHRITSYPNPSTTVNAGDVIGKQVRILQNSAATPLSLAEVIVNGYSDSTLSSGDIVFNDSSTWINIYPNPVEDLVNIKLGNTASVSYQIFTTTGKILRSGIINNGNAAIDLSDLAPGFYLIKVSGESISQVKKIIVN</sequence>
<dbReference type="Proteomes" id="UP001647509">
    <property type="component" value="Unassembled WGS sequence"/>
</dbReference>
<accession>A0ACC5U9E3</accession>
<dbReference type="EMBL" id="JAHKPD010000013">
    <property type="protein sequence ID" value="MBU2950896.1"/>
    <property type="molecule type" value="Genomic_DNA"/>
</dbReference>
<evidence type="ECO:0000313" key="2">
    <source>
        <dbReference type="Proteomes" id="UP001647509"/>
    </source>
</evidence>
<gene>
    <name evidence="1" type="ORF">KO493_09315</name>
</gene>
<reference evidence="1" key="1">
    <citation type="submission" date="2021-05" db="EMBL/GenBank/DDBJ databases">
        <title>Draft genomes of bacteria isolated from model marine particles.</title>
        <authorList>
            <person name="Datta M.S."/>
            <person name="Schwartzman J.A."/>
            <person name="Enke T.N."/>
            <person name="Saavedra J."/>
            <person name="Cermak N."/>
            <person name="Cordero O.X."/>
        </authorList>
    </citation>
    <scope>NUCLEOTIDE SEQUENCE</scope>
    <source>
        <strain evidence="1">I2M19</strain>
    </source>
</reference>
<organism evidence="1 2">
    <name type="scientific">Pseudotamlana agarivorans</name>
    <dbReference type="NCBI Taxonomy" id="481183"/>
    <lineage>
        <taxon>Bacteria</taxon>
        <taxon>Pseudomonadati</taxon>
        <taxon>Bacteroidota</taxon>
        <taxon>Flavobacteriia</taxon>
        <taxon>Flavobacteriales</taxon>
        <taxon>Flavobacteriaceae</taxon>
        <taxon>Pseudotamlana</taxon>
    </lineage>
</organism>